<dbReference type="Gene3D" id="3.90.1170.40">
    <property type="entry name" value="Molybdopterin biosynthesis MoaE subunit"/>
    <property type="match status" value="1"/>
</dbReference>
<feature type="chain" id="PRO_5004100884" evidence="4">
    <location>
        <begin position="18"/>
        <end position="400"/>
    </location>
</feature>
<dbReference type="Pfam" id="PF02391">
    <property type="entry name" value="MoaE"/>
    <property type="match status" value="1"/>
</dbReference>
<dbReference type="Proteomes" id="UP000011976">
    <property type="component" value="Unassembled WGS sequence"/>
</dbReference>
<evidence type="ECO:0000313" key="5">
    <source>
        <dbReference type="EMBL" id="GAC76762.1"/>
    </source>
</evidence>
<feature type="region of interest" description="Disordered" evidence="3">
    <location>
        <begin position="367"/>
        <end position="400"/>
    </location>
</feature>
<dbReference type="AlphaFoldDB" id="M9MI86"/>
<dbReference type="InterPro" id="IPR016191">
    <property type="entry name" value="Ribonuclease/ribotoxin"/>
</dbReference>
<dbReference type="Pfam" id="PF00545">
    <property type="entry name" value="Ribonuclease"/>
    <property type="match status" value="1"/>
</dbReference>
<dbReference type="SUPFAM" id="SSF54690">
    <property type="entry name" value="Molybdopterin synthase subunit MoaE"/>
    <property type="match status" value="1"/>
</dbReference>
<dbReference type="STRING" id="1151754.M9MI86"/>
<dbReference type="InterPro" id="IPR003448">
    <property type="entry name" value="Mopterin_biosynth_MoaE"/>
</dbReference>
<reference evidence="6" key="1">
    <citation type="journal article" date="2013" name="Genome Announc.">
        <title>Genome sequence of the basidiomycetous yeast Pseudozyma antarctica T-34, a producer of the glycolipid biosurfactants mannosylerythritol lipids.</title>
        <authorList>
            <person name="Morita T."/>
            <person name="Koike H."/>
            <person name="Koyama Y."/>
            <person name="Hagiwara H."/>
            <person name="Ito E."/>
            <person name="Fukuoka T."/>
            <person name="Imura T."/>
            <person name="Machida M."/>
            <person name="Kitamoto D."/>
        </authorList>
    </citation>
    <scope>NUCLEOTIDE SEQUENCE [LARGE SCALE GENOMIC DNA]</scope>
    <source>
        <strain evidence="6">T-34</strain>
    </source>
</reference>
<feature type="compositionally biased region" description="Polar residues" evidence="3">
    <location>
        <begin position="386"/>
        <end position="400"/>
    </location>
</feature>
<dbReference type="CDD" id="cd00756">
    <property type="entry name" value="MoaE"/>
    <property type="match status" value="1"/>
</dbReference>
<feature type="region of interest" description="Disordered" evidence="3">
    <location>
        <begin position="152"/>
        <end position="200"/>
    </location>
</feature>
<dbReference type="PANTHER" id="PTHR23404">
    <property type="entry name" value="MOLYBDOPTERIN SYNTHASE RELATED"/>
    <property type="match status" value="1"/>
</dbReference>
<dbReference type="CDD" id="cd00606">
    <property type="entry name" value="fungal_RNase"/>
    <property type="match status" value="1"/>
</dbReference>
<dbReference type="GO" id="GO:0003723">
    <property type="term" value="F:RNA binding"/>
    <property type="evidence" value="ECO:0007669"/>
    <property type="project" value="InterPro"/>
</dbReference>
<evidence type="ECO:0000313" key="6">
    <source>
        <dbReference type="Proteomes" id="UP000011976"/>
    </source>
</evidence>
<organism evidence="5 6">
    <name type="scientific">Pseudozyma antarctica (strain T-34)</name>
    <name type="common">Yeast</name>
    <name type="synonym">Candida antarctica</name>
    <dbReference type="NCBI Taxonomy" id="1151754"/>
    <lineage>
        <taxon>Eukaryota</taxon>
        <taxon>Fungi</taxon>
        <taxon>Dikarya</taxon>
        <taxon>Basidiomycota</taxon>
        <taxon>Ustilaginomycotina</taxon>
        <taxon>Ustilaginomycetes</taxon>
        <taxon>Ustilaginales</taxon>
        <taxon>Ustilaginaceae</taxon>
        <taxon>Moesziomyces</taxon>
    </lineage>
</organism>
<evidence type="ECO:0000256" key="1">
    <source>
        <dbReference type="ARBA" id="ARBA00022722"/>
    </source>
</evidence>
<dbReference type="InterPro" id="IPR036563">
    <property type="entry name" value="MoaE_sf"/>
</dbReference>
<evidence type="ECO:0000256" key="4">
    <source>
        <dbReference type="SAM" id="SignalP"/>
    </source>
</evidence>
<dbReference type="GO" id="GO:0006777">
    <property type="term" value="P:Mo-molybdopterin cofactor biosynthetic process"/>
    <property type="evidence" value="ECO:0007669"/>
    <property type="project" value="InterPro"/>
</dbReference>
<evidence type="ECO:0000256" key="2">
    <source>
        <dbReference type="ARBA" id="ARBA00022801"/>
    </source>
</evidence>
<sequence length="400" mass="42429">MKFSLALLALVPAVALAAPLEPRQGGVSVNCGGVSYTSTQVNRAINNGLSGKYSSSGYPHTYNNYEGKCNAIGFDFSDYCDGPYKEYPLKTSSTGYTGGSPGADRVVYDSNDGTFCGAVSVFVVPPLFGDASWTLLTDDPIVLSLLICRSPTPAPRATTSSSATTKRTSASSKAKASMGSAPELLAQDADSKYPPSSVAGSVRGRQGDVALLTYDELDEKRATSFVADDGAGATVLFSGTTRNSFQGKTVSKLEYEAYSSLALRTLRDLLDQAHTSAPFADTPVARSANAAPDLTQGANEDRISKCYIAHRLGEVRVGECSILIAVSSAHRKEAFVVAEWLLEEVKRNVAVWKCEFYESGETLTALDGQGAPINPSVPQRAETGDDQSWSWKANFPASSK</sequence>
<dbReference type="GO" id="GO:0004521">
    <property type="term" value="F:RNA endonuclease activity"/>
    <property type="evidence" value="ECO:0007669"/>
    <property type="project" value="InterPro"/>
</dbReference>
<evidence type="ECO:0000256" key="3">
    <source>
        <dbReference type="SAM" id="MobiDB-lite"/>
    </source>
</evidence>
<gene>
    <name evidence="5" type="ORF">PANT_22c00194</name>
</gene>
<feature type="compositionally biased region" description="Low complexity" evidence="3">
    <location>
        <begin position="152"/>
        <end position="177"/>
    </location>
</feature>
<dbReference type="GO" id="GO:0016787">
    <property type="term" value="F:hydrolase activity"/>
    <property type="evidence" value="ECO:0007669"/>
    <property type="project" value="UniProtKB-KW"/>
</dbReference>
<keyword evidence="4" id="KW-0732">Signal</keyword>
<dbReference type="EMBL" id="DF196788">
    <property type="protein sequence ID" value="GAC76762.1"/>
    <property type="molecule type" value="Genomic_DNA"/>
</dbReference>
<protein>
    <submittedName>
        <fullName evidence="5">Molybdopterin converting factor subunit 2</fullName>
    </submittedName>
</protein>
<name>M9MI86_PSEA3</name>
<dbReference type="SUPFAM" id="SSF53933">
    <property type="entry name" value="Microbial ribonucleases"/>
    <property type="match status" value="1"/>
</dbReference>
<keyword evidence="1" id="KW-0540">Nuclease</keyword>
<accession>M9MI86</accession>
<proteinExistence type="predicted"/>
<dbReference type="Gene3D" id="3.10.450.30">
    <property type="entry name" value="Microbial ribonucleases"/>
    <property type="match status" value="1"/>
</dbReference>
<dbReference type="InterPro" id="IPR000026">
    <property type="entry name" value="N1-like"/>
</dbReference>
<feature type="signal peptide" evidence="4">
    <location>
        <begin position="1"/>
        <end position="17"/>
    </location>
</feature>
<keyword evidence="2" id="KW-0378">Hydrolase</keyword>
<dbReference type="OrthoDB" id="5531344at2759"/>